<keyword evidence="3" id="KW-1185">Reference proteome</keyword>
<organism evidence="2 3">
    <name type="scientific">Lentzea waywayandensis</name>
    <dbReference type="NCBI Taxonomy" id="84724"/>
    <lineage>
        <taxon>Bacteria</taxon>
        <taxon>Bacillati</taxon>
        <taxon>Actinomycetota</taxon>
        <taxon>Actinomycetes</taxon>
        <taxon>Pseudonocardiales</taxon>
        <taxon>Pseudonocardiaceae</taxon>
        <taxon>Lentzea</taxon>
    </lineage>
</organism>
<dbReference type="AlphaFoldDB" id="A0A1I6FFY7"/>
<protein>
    <submittedName>
        <fullName evidence="2">TIGR04222 domain-containing protein</fullName>
    </submittedName>
</protein>
<name>A0A1I6FFY7_9PSEU</name>
<keyword evidence="1" id="KW-0472">Membrane</keyword>
<gene>
    <name evidence="2" type="ORF">SAMN04488564_115162</name>
</gene>
<reference evidence="3" key="1">
    <citation type="submission" date="2016-10" db="EMBL/GenBank/DDBJ databases">
        <authorList>
            <person name="Varghese N."/>
            <person name="Submissions S."/>
        </authorList>
    </citation>
    <scope>NUCLEOTIDE SEQUENCE [LARGE SCALE GENOMIC DNA]</scope>
    <source>
        <strain evidence="3">DSM 44232</strain>
    </source>
</reference>
<dbReference type="RefSeq" id="WP_177320870.1">
    <property type="nucleotide sequence ID" value="NZ_FOYL01000015.1"/>
</dbReference>
<dbReference type="InterPro" id="IPR026467">
    <property type="entry name" value="Ser/Gly_Cys_C_dom"/>
</dbReference>
<dbReference type="EMBL" id="FOYL01000015">
    <property type="protein sequence ID" value="SFR28853.1"/>
    <property type="molecule type" value="Genomic_DNA"/>
</dbReference>
<evidence type="ECO:0000313" key="3">
    <source>
        <dbReference type="Proteomes" id="UP000198583"/>
    </source>
</evidence>
<proteinExistence type="predicted"/>
<dbReference type="STRING" id="84724.SAMN04488564_115162"/>
<dbReference type="NCBIfam" id="TIGR04222">
    <property type="entry name" value="near_uncomplex"/>
    <property type="match status" value="1"/>
</dbReference>
<evidence type="ECO:0000313" key="2">
    <source>
        <dbReference type="EMBL" id="SFR28853.1"/>
    </source>
</evidence>
<sequence>MTKQTDTQGAWLSAEEAGFLTAGPGRAAEAVLARLIDQGLLRVSRDGLVSAVHQDGEGATTSVEARMLSFARNPVQFDAIVLATRNCTEVAQLYRQLLSRELMRVPHRRHDGRWFSLAVAGVAVVLGFVSPVFLVAAAIALGFFVWQNGSGPITQAGREALSQVQASDRVHVVALYGFDGRFRGKDVGELFDFPRRVVRTVPRRPARARRRSIWNGGGCGSSSSCGSSGCAGSSSSCGGGSGCGGGGGGD</sequence>
<keyword evidence="1" id="KW-1133">Transmembrane helix</keyword>
<feature type="transmembrane region" description="Helical" evidence="1">
    <location>
        <begin position="114"/>
        <end position="146"/>
    </location>
</feature>
<evidence type="ECO:0000256" key="1">
    <source>
        <dbReference type="SAM" id="Phobius"/>
    </source>
</evidence>
<accession>A0A1I6FFY7</accession>
<dbReference type="Proteomes" id="UP000198583">
    <property type="component" value="Unassembled WGS sequence"/>
</dbReference>
<keyword evidence="1" id="KW-0812">Transmembrane</keyword>